<dbReference type="EMBL" id="JSVC01000010">
    <property type="protein sequence ID" value="KIC94854.1"/>
    <property type="molecule type" value="Genomic_DNA"/>
</dbReference>
<evidence type="ECO:0000256" key="1">
    <source>
        <dbReference type="ARBA" id="ARBA00004571"/>
    </source>
</evidence>
<evidence type="ECO:0000313" key="10">
    <source>
        <dbReference type="Proteomes" id="UP000031408"/>
    </source>
</evidence>
<dbReference type="Gene3D" id="2.170.130.10">
    <property type="entry name" value="TonB-dependent receptor, plug domain"/>
    <property type="match status" value="1"/>
</dbReference>
<accession>A0A0C1IWH6</accession>
<dbReference type="InterPro" id="IPR008969">
    <property type="entry name" value="CarboxyPept-like_regulatory"/>
</dbReference>
<keyword evidence="10" id="KW-1185">Reference proteome</keyword>
<reference evidence="9 10" key="1">
    <citation type="submission" date="2014-11" db="EMBL/GenBank/DDBJ databases">
        <title>Genome sequence of Flavihumibacter solisilvae 3-3.</title>
        <authorList>
            <person name="Zhou G."/>
            <person name="Li M."/>
            <person name="Wang G."/>
        </authorList>
    </citation>
    <scope>NUCLEOTIDE SEQUENCE [LARGE SCALE GENOMIC DNA]</scope>
    <source>
        <strain evidence="9 10">3-3</strain>
    </source>
</reference>
<dbReference type="AlphaFoldDB" id="A0A0C1IWH6"/>
<evidence type="ECO:0000256" key="5">
    <source>
        <dbReference type="ARBA" id="ARBA00023136"/>
    </source>
</evidence>
<dbReference type="Proteomes" id="UP000031408">
    <property type="component" value="Unassembled WGS sequence"/>
</dbReference>
<protein>
    <submittedName>
        <fullName evidence="9">Membrane protein</fullName>
    </submittedName>
</protein>
<keyword evidence="2 7" id="KW-0813">Transport</keyword>
<evidence type="ECO:0000259" key="8">
    <source>
        <dbReference type="Pfam" id="PF07715"/>
    </source>
</evidence>
<dbReference type="InterPro" id="IPR012910">
    <property type="entry name" value="Plug_dom"/>
</dbReference>
<dbReference type="InterPro" id="IPR023996">
    <property type="entry name" value="TonB-dep_OMP_SusC/RagA"/>
</dbReference>
<dbReference type="Gene3D" id="2.60.40.1120">
    <property type="entry name" value="Carboxypeptidase-like, regulatory domain"/>
    <property type="match status" value="1"/>
</dbReference>
<name>A0A0C1IWH6_9BACT</name>
<evidence type="ECO:0000313" key="9">
    <source>
        <dbReference type="EMBL" id="KIC94854.1"/>
    </source>
</evidence>
<dbReference type="InterPro" id="IPR037066">
    <property type="entry name" value="Plug_dom_sf"/>
</dbReference>
<feature type="domain" description="TonB-dependent receptor plug" evidence="8">
    <location>
        <begin position="109"/>
        <end position="214"/>
    </location>
</feature>
<proteinExistence type="inferred from homology"/>
<dbReference type="Pfam" id="PF07715">
    <property type="entry name" value="Plug"/>
    <property type="match status" value="1"/>
</dbReference>
<keyword evidence="6 7" id="KW-0998">Cell outer membrane</keyword>
<sequence>MLDNYLVVLKTRGAESVLAVITGTVTDEKGQPLPGATVKVKGSSTGTSTDANGKFSLNVPDDAVLEITYVGYETAEVPVAGKTDISISLKPSSQLQDQVVVVGYGTQRKLDVTGAVTQLKGDELAKQPAINPVSSLQGKVAGVQITNRGAPGSSPQIRIRGLGTVYGDPNPLYVVDGVWFTDISFLNPNDIESLSILKDASAQSIYGIRAANGVVLITTKKGRSGKPVINYNGYVGWSKITNQIDLANGNEFATMANELLQINTKNPDTSLVDASQFGKGTEWYNQILRNALITSHQISVSGGADRTTYSFSLGYLRQDGLVETNKFERFTAKLQTDFTVTKDLKVGYTVTASANQTDSVPESIFRELYTAAPIVPVYYSDGSYGDPSDFNLGDGANFNPQVTIDYNDQKSKFSRVTGSMYAELKFLKNFTFRTSLGGEYGQYEFQGYTPVYAATLKQRNTTSRLNVGRTEIRNWIIENTLTYDRKFGDHSVKALVGQGAQRNQWYRLTASALNVPNTSDGDRYLTLGDPATRFIDDDGDLYTVASYFGRVNYAFKSRYLVNASIRADGSSKFFGDDRWAYLPSVGVGWVITEESFMDDQEIFNNLKLRGSWGKIGNASVPTNISVLRVNQDPYLTAIFNGQLYTGASITTVVPPTTVWEKGVGTDIGIEASLLKSRLSVEVDWYNRETEDAIFPIPILSSVGTTGAQILGNQATFRNRGWEFTVNWRDGIGKDVSYTVGANLSINDNEVTSTITGKNPIFAGGGASTGGALATRTVVGRPIGEFYGYQTDGIFQNQAEINNSAQPTAAPGDFRFKDLSGPQGKPDGVIDALDRVPIGNPNPKYYYGINTTWNYKNWDLQLDFQGVAGVDIYNANLAIRYGNENFTKEFYDNRWHGEGTSNKWPSANIGGGENYRPNSFFVESGAYFRVRNAQLGYTINPDVTGRWKISRVRVYANAQNPFNFFSYRGINPELGGTPIDAGIDNNVYPLFATYNFGLNVTF</sequence>
<dbReference type="InterPro" id="IPR039426">
    <property type="entry name" value="TonB-dep_rcpt-like"/>
</dbReference>
<dbReference type="Pfam" id="PF13715">
    <property type="entry name" value="CarbopepD_reg_2"/>
    <property type="match status" value="1"/>
</dbReference>
<comment type="caution">
    <text evidence="9">The sequence shown here is derived from an EMBL/GenBank/DDBJ whole genome shotgun (WGS) entry which is preliminary data.</text>
</comment>
<evidence type="ECO:0000256" key="3">
    <source>
        <dbReference type="ARBA" id="ARBA00022452"/>
    </source>
</evidence>
<evidence type="ECO:0000256" key="2">
    <source>
        <dbReference type="ARBA" id="ARBA00022448"/>
    </source>
</evidence>
<dbReference type="SUPFAM" id="SSF56935">
    <property type="entry name" value="Porins"/>
    <property type="match status" value="1"/>
</dbReference>
<dbReference type="Gene3D" id="2.40.170.20">
    <property type="entry name" value="TonB-dependent receptor, beta-barrel domain"/>
    <property type="match status" value="1"/>
</dbReference>
<dbReference type="STRING" id="1349421.OI18_10240"/>
<keyword evidence="3 7" id="KW-1134">Transmembrane beta strand</keyword>
<evidence type="ECO:0000256" key="4">
    <source>
        <dbReference type="ARBA" id="ARBA00022692"/>
    </source>
</evidence>
<evidence type="ECO:0000256" key="7">
    <source>
        <dbReference type="PROSITE-ProRule" id="PRU01360"/>
    </source>
</evidence>
<dbReference type="SUPFAM" id="SSF49464">
    <property type="entry name" value="Carboxypeptidase regulatory domain-like"/>
    <property type="match status" value="1"/>
</dbReference>
<dbReference type="PROSITE" id="PS52016">
    <property type="entry name" value="TONB_DEPENDENT_REC_3"/>
    <property type="match status" value="1"/>
</dbReference>
<comment type="similarity">
    <text evidence="7">Belongs to the TonB-dependent receptor family.</text>
</comment>
<dbReference type="InterPro" id="IPR036942">
    <property type="entry name" value="Beta-barrel_TonB_sf"/>
</dbReference>
<dbReference type="GO" id="GO:0009279">
    <property type="term" value="C:cell outer membrane"/>
    <property type="evidence" value="ECO:0007669"/>
    <property type="project" value="UniProtKB-SubCell"/>
</dbReference>
<organism evidence="9 10">
    <name type="scientific">Flavihumibacter solisilvae</name>
    <dbReference type="NCBI Taxonomy" id="1349421"/>
    <lineage>
        <taxon>Bacteria</taxon>
        <taxon>Pseudomonadati</taxon>
        <taxon>Bacteroidota</taxon>
        <taxon>Chitinophagia</taxon>
        <taxon>Chitinophagales</taxon>
        <taxon>Chitinophagaceae</taxon>
        <taxon>Flavihumibacter</taxon>
    </lineage>
</organism>
<dbReference type="FunFam" id="2.60.40.1120:FF:000003">
    <property type="entry name" value="Outer membrane protein Omp121"/>
    <property type="match status" value="1"/>
</dbReference>
<dbReference type="InterPro" id="IPR023997">
    <property type="entry name" value="TonB-dep_OMP_SusC/RagA_CS"/>
</dbReference>
<dbReference type="NCBIfam" id="TIGR04057">
    <property type="entry name" value="SusC_RagA_signa"/>
    <property type="match status" value="1"/>
</dbReference>
<dbReference type="NCBIfam" id="TIGR04056">
    <property type="entry name" value="OMP_RagA_SusC"/>
    <property type="match status" value="1"/>
</dbReference>
<evidence type="ECO:0000256" key="6">
    <source>
        <dbReference type="ARBA" id="ARBA00023237"/>
    </source>
</evidence>
<keyword evidence="4 7" id="KW-0812">Transmembrane</keyword>
<gene>
    <name evidence="9" type="ORF">OI18_10240</name>
</gene>
<keyword evidence="5 7" id="KW-0472">Membrane</keyword>
<comment type="subcellular location">
    <subcellularLocation>
        <location evidence="1 7">Cell outer membrane</location>
        <topology evidence="1 7">Multi-pass membrane protein</topology>
    </subcellularLocation>
</comment>